<dbReference type="InterPro" id="IPR010652">
    <property type="entry name" value="DUF1232"/>
</dbReference>
<dbReference type="AlphaFoldDB" id="A0A9D1NKL4"/>
<dbReference type="Pfam" id="PF06803">
    <property type="entry name" value="DUF1232"/>
    <property type="match status" value="1"/>
</dbReference>
<evidence type="ECO:0000256" key="4">
    <source>
        <dbReference type="ARBA" id="ARBA00023136"/>
    </source>
</evidence>
<accession>A0A9D1NKL4</accession>
<evidence type="ECO:0000256" key="3">
    <source>
        <dbReference type="ARBA" id="ARBA00022989"/>
    </source>
</evidence>
<dbReference type="EMBL" id="DVOG01000110">
    <property type="protein sequence ID" value="HIV04321.1"/>
    <property type="molecule type" value="Genomic_DNA"/>
</dbReference>
<name>A0A9D1NKL4_9BACT</name>
<gene>
    <name evidence="7" type="ORF">IAC75_04120</name>
</gene>
<comment type="subcellular location">
    <subcellularLocation>
        <location evidence="1">Endomembrane system</location>
        <topology evidence="1">Multi-pass membrane protein</topology>
    </subcellularLocation>
</comment>
<evidence type="ECO:0000256" key="2">
    <source>
        <dbReference type="ARBA" id="ARBA00022692"/>
    </source>
</evidence>
<protein>
    <submittedName>
        <fullName evidence="7">DUF1232 domain-containing protein</fullName>
    </submittedName>
</protein>
<keyword evidence="4 5" id="KW-0472">Membrane</keyword>
<evidence type="ECO:0000256" key="1">
    <source>
        <dbReference type="ARBA" id="ARBA00004127"/>
    </source>
</evidence>
<reference evidence="7" key="2">
    <citation type="journal article" date="2021" name="PeerJ">
        <title>Extensive microbial diversity within the chicken gut microbiome revealed by metagenomics and culture.</title>
        <authorList>
            <person name="Gilroy R."/>
            <person name="Ravi A."/>
            <person name="Getino M."/>
            <person name="Pursley I."/>
            <person name="Horton D.L."/>
            <person name="Alikhan N.F."/>
            <person name="Baker D."/>
            <person name="Gharbi K."/>
            <person name="Hall N."/>
            <person name="Watson M."/>
            <person name="Adriaenssens E.M."/>
            <person name="Foster-Nyarko E."/>
            <person name="Jarju S."/>
            <person name="Secka A."/>
            <person name="Antonio M."/>
            <person name="Oren A."/>
            <person name="Chaudhuri R.R."/>
            <person name="La Ragione R."/>
            <person name="Hildebrand F."/>
            <person name="Pallen M.J."/>
        </authorList>
    </citation>
    <scope>NUCLEOTIDE SEQUENCE</scope>
    <source>
        <strain evidence="7">10669</strain>
    </source>
</reference>
<feature type="domain" description="DUF1232" evidence="6">
    <location>
        <begin position="73"/>
        <end position="108"/>
    </location>
</feature>
<evidence type="ECO:0000256" key="5">
    <source>
        <dbReference type="SAM" id="Phobius"/>
    </source>
</evidence>
<organism evidence="7 8">
    <name type="scientific">Candidatus Spyradosoma merdigallinarum</name>
    <dbReference type="NCBI Taxonomy" id="2840950"/>
    <lineage>
        <taxon>Bacteria</taxon>
        <taxon>Pseudomonadati</taxon>
        <taxon>Verrucomicrobiota</taxon>
        <taxon>Opitutia</taxon>
        <taxon>Opitutia incertae sedis</taxon>
        <taxon>Candidatus Spyradosoma</taxon>
    </lineage>
</organism>
<dbReference type="GO" id="GO:0012505">
    <property type="term" value="C:endomembrane system"/>
    <property type="evidence" value="ECO:0007669"/>
    <property type="project" value="UniProtKB-SubCell"/>
</dbReference>
<evidence type="ECO:0000259" key="6">
    <source>
        <dbReference type="Pfam" id="PF06803"/>
    </source>
</evidence>
<evidence type="ECO:0000313" key="8">
    <source>
        <dbReference type="Proteomes" id="UP000886812"/>
    </source>
</evidence>
<keyword evidence="2 5" id="KW-0812">Transmembrane</keyword>
<keyword evidence="3 5" id="KW-1133">Transmembrane helix</keyword>
<evidence type="ECO:0000313" key="7">
    <source>
        <dbReference type="EMBL" id="HIV04321.1"/>
    </source>
</evidence>
<proteinExistence type="predicted"/>
<comment type="caution">
    <text evidence="7">The sequence shown here is derived from an EMBL/GenBank/DDBJ whole genome shotgun (WGS) entry which is preliminary data.</text>
</comment>
<sequence>MNKEFDEEKTRRLFERGVKNVSESDVEDVLRREEELRKKGHVLGDMQEQAKLLFQMIKDWKSGEYKDVPWKVIAAIVFAIVYFLFPADVIPDFIPGIGWIDDVFVFSLVLKSFSSQIEAYRDWKSRSLSNKK</sequence>
<dbReference type="Proteomes" id="UP000886812">
    <property type="component" value="Unassembled WGS sequence"/>
</dbReference>
<reference evidence="7" key="1">
    <citation type="submission" date="2020-10" db="EMBL/GenBank/DDBJ databases">
        <authorList>
            <person name="Gilroy R."/>
        </authorList>
    </citation>
    <scope>NUCLEOTIDE SEQUENCE</scope>
    <source>
        <strain evidence="7">10669</strain>
    </source>
</reference>
<feature type="transmembrane region" description="Helical" evidence="5">
    <location>
        <begin position="68"/>
        <end position="87"/>
    </location>
</feature>